<dbReference type="SUPFAM" id="SSF69318">
    <property type="entry name" value="Integrin alpha N-terminal domain"/>
    <property type="match status" value="1"/>
</dbReference>
<dbReference type="OrthoDB" id="10051983at2759"/>
<dbReference type="Proteomes" id="UP000218209">
    <property type="component" value="Unassembled WGS sequence"/>
</dbReference>
<keyword evidence="1" id="KW-0732">Signal</keyword>
<evidence type="ECO:0000259" key="3">
    <source>
        <dbReference type="Pfam" id="PF07593"/>
    </source>
</evidence>
<dbReference type="EMBL" id="KV919279">
    <property type="protein sequence ID" value="OSX70291.1"/>
    <property type="molecule type" value="Genomic_DNA"/>
</dbReference>
<sequence>MGVTRQRRSPSPAPRQCIVCRRRTPPPGAAPALLPTSVRARTSTADATWQDWTPASGLPRGNKVKYSGALIADMDGDGWYDLVLNNHDQTRLQVYWNNRRGRFLRGQDALPYRMDAHGMAAGDLGGAPGADWVVMQGGSNGATPAPPRLLRTRGPARRLVQAQRRAGVAGPASAGRGRTPLLADLDGDGDLDLVLLNYDLAAGDRGPRQKVYENIGGGVFRQRRRTGLEDLTVERAIVTDLNGDGRLDIVAFPYLRLLLATGPFAFTDVTLRWLWGMPNWSALRYGVRAVAEVDTANAGVADLYLCRHPRQDVLLRNRGTRLAASPAGAVPAGTASGDVTVGDFNNDGRLDLFLSHPAGTANGRPGWRPDTLLTAIGDGRFRASTSHGATQWTVAPGDSVQAFDYDRDGRLDLLVGGGDEVTAWRGFSGVPGPWSLFTSTIPRAGAGGATTGSYSPSAARRRARAPRGGRRSASARGGGAQADVPPPPRGGGGGGGTTDELRLVHFGLGGRDYVDQVRVRWSNGEVRWLSPPPVDKVTTVTK</sequence>
<dbReference type="PANTHER" id="PTHR44103:SF1">
    <property type="entry name" value="PROPROTEIN CONVERTASE P"/>
    <property type="match status" value="1"/>
</dbReference>
<name>A0A1X6NNV2_PORUM</name>
<gene>
    <name evidence="4" type="ORF">BU14_0810s0002</name>
</gene>
<accession>A0A1X6NNV2</accession>
<dbReference type="PANTHER" id="PTHR44103">
    <property type="entry name" value="PROPROTEIN CONVERTASE P"/>
    <property type="match status" value="1"/>
</dbReference>
<evidence type="ECO:0000256" key="2">
    <source>
        <dbReference type="SAM" id="MobiDB-lite"/>
    </source>
</evidence>
<reference evidence="4 5" key="1">
    <citation type="submission" date="2017-03" db="EMBL/GenBank/DDBJ databases">
        <title>WGS assembly of Porphyra umbilicalis.</title>
        <authorList>
            <person name="Brawley S.H."/>
            <person name="Blouin N.A."/>
            <person name="Ficko-Blean E."/>
            <person name="Wheeler G.L."/>
            <person name="Lohr M."/>
            <person name="Goodson H.V."/>
            <person name="Jenkins J.W."/>
            <person name="Blaby-Haas C.E."/>
            <person name="Helliwell K.E."/>
            <person name="Chan C."/>
            <person name="Marriage T."/>
            <person name="Bhattacharya D."/>
            <person name="Klein A.S."/>
            <person name="Badis Y."/>
            <person name="Brodie J."/>
            <person name="Cao Y."/>
            <person name="Collen J."/>
            <person name="Dittami S.M."/>
            <person name="Gachon C.M."/>
            <person name="Green B.R."/>
            <person name="Karpowicz S."/>
            <person name="Kim J.W."/>
            <person name="Kudahl U."/>
            <person name="Lin S."/>
            <person name="Michel G."/>
            <person name="Mittag M."/>
            <person name="Olson B.J."/>
            <person name="Pangilinan J."/>
            <person name="Peng Y."/>
            <person name="Qiu H."/>
            <person name="Shu S."/>
            <person name="Singer J.T."/>
            <person name="Smith A.G."/>
            <person name="Sprecher B.N."/>
            <person name="Wagner V."/>
            <person name="Wang W."/>
            <person name="Wang Z.-Y."/>
            <person name="Yan J."/>
            <person name="Yarish C."/>
            <person name="Zoeuner-Riek S."/>
            <person name="Zhuang Y."/>
            <person name="Zou Y."/>
            <person name="Lindquist E.A."/>
            <person name="Grimwood J."/>
            <person name="Barry K."/>
            <person name="Rokhsar D.S."/>
            <person name="Schmutz J."/>
            <person name="Stiller J.W."/>
            <person name="Grossman A.R."/>
            <person name="Prochnik S.E."/>
        </authorList>
    </citation>
    <scope>NUCLEOTIDE SEQUENCE [LARGE SCALE GENOMIC DNA]</scope>
    <source>
        <strain evidence="4">4086291</strain>
    </source>
</reference>
<dbReference type="Pfam" id="PF07593">
    <property type="entry name" value="UnbV_ASPIC"/>
    <property type="match status" value="1"/>
</dbReference>
<feature type="domain" description="ASPIC/UnbV" evidence="3">
    <location>
        <begin position="494"/>
        <end position="538"/>
    </location>
</feature>
<evidence type="ECO:0000256" key="1">
    <source>
        <dbReference type="ARBA" id="ARBA00022729"/>
    </source>
</evidence>
<organism evidence="4 5">
    <name type="scientific">Porphyra umbilicalis</name>
    <name type="common">Purple laver</name>
    <name type="synonym">Red alga</name>
    <dbReference type="NCBI Taxonomy" id="2786"/>
    <lineage>
        <taxon>Eukaryota</taxon>
        <taxon>Rhodophyta</taxon>
        <taxon>Bangiophyceae</taxon>
        <taxon>Bangiales</taxon>
        <taxon>Bangiaceae</taxon>
        <taxon>Porphyra</taxon>
    </lineage>
</organism>
<dbReference type="InterPro" id="IPR028994">
    <property type="entry name" value="Integrin_alpha_N"/>
</dbReference>
<evidence type="ECO:0000313" key="4">
    <source>
        <dbReference type="EMBL" id="OSX70291.1"/>
    </source>
</evidence>
<keyword evidence="5" id="KW-1185">Reference proteome</keyword>
<proteinExistence type="predicted"/>
<dbReference type="Gene3D" id="2.130.10.130">
    <property type="entry name" value="Integrin alpha, N-terminal"/>
    <property type="match status" value="1"/>
</dbReference>
<feature type="compositionally biased region" description="Basic residues" evidence="2">
    <location>
        <begin position="459"/>
        <end position="470"/>
    </location>
</feature>
<dbReference type="InterPro" id="IPR011519">
    <property type="entry name" value="UnbV_ASPIC"/>
</dbReference>
<protein>
    <recommendedName>
        <fullName evidence="3">ASPIC/UnbV domain-containing protein</fullName>
    </recommendedName>
</protein>
<feature type="region of interest" description="Disordered" evidence="2">
    <location>
        <begin position="440"/>
        <end position="498"/>
    </location>
</feature>
<dbReference type="Pfam" id="PF13517">
    <property type="entry name" value="FG-GAP_3"/>
    <property type="match status" value="3"/>
</dbReference>
<evidence type="ECO:0000313" key="5">
    <source>
        <dbReference type="Proteomes" id="UP000218209"/>
    </source>
</evidence>
<dbReference type="AlphaFoldDB" id="A0A1X6NNV2"/>
<dbReference type="InterPro" id="IPR013517">
    <property type="entry name" value="FG-GAP"/>
</dbReference>
<feature type="region of interest" description="Disordered" evidence="2">
    <location>
        <begin position="1"/>
        <end position="31"/>
    </location>
</feature>